<keyword evidence="4" id="KW-1003">Cell membrane</keyword>
<feature type="region of interest" description="Disordered" evidence="11">
    <location>
        <begin position="44"/>
        <end position="81"/>
    </location>
</feature>
<reference evidence="15 16" key="1">
    <citation type="submission" date="2016-10" db="EMBL/GenBank/DDBJ databases">
        <authorList>
            <person name="de Groot N.N."/>
        </authorList>
    </citation>
    <scope>NUCLEOTIDE SEQUENCE [LARGE SCALE GENOMIC DNA]</scope>
    <source>
        <strain evidence="15 16">DSM 5885</strain>
    </source>
</reference>
<evidence type="ECO:0000256" key="8">
    <source>
        <dbReference type="ARBA" id="ARBA00022777"/>
    </source>
</evidence>
<feature type="domain" description="HAMP" evidence="14">
    <location>
        <begin position="108"/>
        <end position="163"/>
    </location>
</feature>
<gene>
    <name evidence="15" type="ORF">SAMN05660652_00517</name>
</gene>
<evidence type="ECO:0000256" key="11">
    <source>
        <dbReference type="SAM" id="MobiDB-lite"/>
    </source>
</evidence>
<keyword evidence="8" id="KW-0418">Kinase</keyword>
<accession>A0A1G7WH49</accession>
<keyword evidence="7" id="KW-0547">Nucleotide-binding</keyword>
<dbReference type="GO" id="GO:0000155">
    <property type="term" value="F:phosphorelay sensor kinase activity"/>
    <property type="evidence" value="ECO:0007669"/>
    <property type="project" value="InterPro"/>
</dbReference>
<evidence type="ECO:0000256" key="2">
    <source>
        <dbReference type="ARBA" id="ARBA00004651"/>
    </source>
</evidence>
<dbReference type="EMBL" id="FNCY01000001">
    <property type="protein sequence ID" value="SDG71286.1"/>
    <property type="molecule type" value="Genomic_DNA"/>
</dbReference>
<dbReference type="PANTHER" id="PTHR44936:SF10">
    <property type="entry name" value="SENSOR PROTEIN RSTB"/>
    <property type="match status" value="1"/>
</dbReference>
<dbReference type="CDD" id="cd00075">
    <property type="entry name" value="HATPase"/>
    <property type="match status" value="1"/>
</dbReference>
<dbReference type="SMART" id="SM00387">
    <property type="entry name" value="HATPase_c"/>
    <property type="match status" value="1"/>
</dbReference>
<dbReference type="SUPFAM" id="SSF158472">
    <property type="entry name" value="HAMP domain-like"/>
    <property type="match status" value="1"/>
</dbReference>
<dbReference type="InterPro" id="IPR036097">
    <property type="entry name" value="HisK_dim/P_sf"/>
</dbReference>
<dbReference type="AlphaFoldDB" id="A0A1G7WH49"/>
<keyword evidence="9" id="KW-0067">ATP-binding</keyword>
<keyword evidence="6" id="KW-0808">Transferase</keyword>
<dbReference type="Pfam" id="PF00512">
    <property type="entry name" value="HisKA"/>
    <property type="match status" value="1"/>
</dbReference>
<evidence type="ECO:0000256" key="9">
    <source>
        <dbReference type="ARBA" id="ARBA00022840"/>
    </source>
</evidence>
<evidence type="ECO:0000256" key="7">
    <source>
        <dbReference type="ARBA" id="ARBA00022741"/>
    </source>
</evidence>
<dbReference type="PROSITE" id="PS50885">
    <property type="entry name" value="HAMP"/>
    <property type="match status" value="1"/>
</dbReference>
<evidence type="ECO:0000256" key="5">
    <source>
        <dbReference type="ARBA" id="ARBA00022553"/>
    </source>
</evidence>
<feature type="transmembrane region" description="Helical" evidence="12">
    <location>
        <begin position="92"/>
        <end position="111"/>
    </location>
</feature>
<evidence type="ECO:0000313" key="16">
    <source>
        <dbReference type="Proteomes" id="UP000198607"/>
    </source>
</evidence>
<keyword evidence="12" id="KW-0472">Membrane</keyword>
<dbReference type="PRINTS" id="PR00344">
    <property type="entry name" value="BCTRLSENSOR"/>
</dbReference>
<dbReference type="RefSeq" id="WP_091932861.1">
    <property type="nucleotide sequence ID" value="NZ_FNCY01000001.1"/>
</dbReference>
<evidence type="ECO:0000259" key="13">
    <source>
        <dbReference type="PROSITE" id="PS50109"/>
    </source>
</evidence>
<dbReference type="SMART" id="SM00388">
    <property type="entry name" value="HisKA"/>
    <property type="match status" value="1"/>
</dbReference>
<dbReference type="Gene3D" id="1.10.287.130">
    <property type="match status" value="1"/>
</dbReference>
<dbReference type="InterPro" id="IPR003660">
    <property type="entry name" value="HAMP_dom"/>
</dbReference>
<dbReference type="SUPFAM" id="SSF47384">
    <property type="entry name" value="Homodimeric domain of signal transducing histidine kinase"/>
    <property type="match status" value="1"/>
</dbReference>
<evidence type="ECO:0000256" key="10">
    <source>
        <dbReference type="SAM" id="Coils"/>
    </source>
</evidence>
<dbReference type="CDD" id="cd00082">
    <property type="entry name" value="HisKA"/>
    <property type="match status" value="1"/>
</dbReference>
<keyword evidence="5" id="KW-0597">Phosphoprotein</keyword>
<evidence type="ECO:0000259" key="14">
    <source>
        <dbReference type="PROSITE" id="PS50885"/>
    </source>
</evidence>
<dbReference type="EC" id="2.7.13.3" evidence="3"/>
<dbReference type="PANTHER" id="PTHR44936">
    <property type="entry name" value="SENSOR PROTEIN CREC"/>
    <property type="match status" value="1"/>
</dbReference>
<keyword evidence="16" id="KW-1185">Reference proteome</keyword>
<dbReference type="GO" id="GO:0005524">
    <property type="term" value="F:ATP binding"/>
    <property type="evidence" value="ECO:0007669"/>
    <property type="project" value="UniProtKB-KW"/>
</dbReference>
<evidence type="ECO:0000313" key="15">
    <source>
        <dbReference type="EMBL" id="SDG71286.1"/>
    </source>
</evidence>
<dbReference type="GO" id="GO:0005886">
    <property type="term" value="C:plasma membrane"/>
    <property type="evidence" value="ECO:0007669"/>
    <property type="project" value="UniProtKB-SubCell"/>
</dbReference>
<dbReference type="InterPro" id="IPR036890">
    <property type="entry name" value="HATPase_C_sf"/>
</dbReference>
<dbReference type="Gene3D" id="6.10.340.10">
    <property type="match status" value="1"/>
</dbReference>
<dbReference type="InterPro" id="IPR003594">
    <property type="entry name" value="HATPase_dom"/>
</dbReference>
<dbReference type="InterPro" id="IPR003661">
    <property type="entry name" value="HisK_dim/P_dom"/>
</dbReference>
<dbReference type="OrthoDB" id="9804645at2"/>
<dbReference type="Pfam" id="PF00672">
    <property type="entry name" value="HAMP"/>
    <property type="match status" value="1"/>
</dbReference>
<keyword evidence="12" id="KW-1133">Transmembrane helix</keyword>
<proteinExistence type="predicted"/>
<evidence type="ECO:0000256" key="3">
    <source>
        <dbReference type="ARBA" id="ARBA00012438"/>
    </source>
</evidence>
<feature type="coiled-coil region" evidence="10">
    <location>
        <begin position="197"/>
        <end position="224"/>
    </location>
</feature>
<comment type="subcellular location">
    <subcellularLocation>
        <location evidence="2">Cell membrane</location>
        <topology evidence="2">Multi-pass membrane protein</topology>
    </subcellularLocation>
</comment>
<evidence type="ECO:0000256" key="4">
    <source>
        <dbReference type="ARBA" id="ARBA00022475"/>
    </source>
</evidence>
<dbReference type="SMART" id="SM00304">
    <property type="entry name" value="HAMP"/>
    <property type="match status" value="1"/>
</dbReference>
<keyword evidence="12" id="KW-0812">Transmembrane</keyword>
<dbReference type="InterPro" id="IPR050980">
    <property type="entry name" value="2C_sensor_his_kinase"/>
</dbReference>
<feature type="compositionally biased region" description="Pro residues" evidence="11">
    <location>
        <begin position="66"/>
        <end position="81"/>
    </location>
</feature>
<evidence type="ECO:0000256" key="12">
    <source>
        <dbReference type="SAM" id="Phobius"/>
    </source>
</evidence>
<sequence length="385" mass="42084">MPRFRLGRLYWKFLCFFFLAQLLAVVGVGLAIWATKPVHVFDHPPPHESRFQGPAPEGGPVGGPFAGPPGGPGEPHPPGFLPRPAKLPIEHLLAGAVVSLVFAALLASYVARPIRRLKDALRAAGGGKLSPGLAASMGRREDELTELCQEFDHMATRLAHLMEGQRRLLYDVSHELRAPLARLTAVIGIARQQPDRLEDCLQRLERESERMDRLISELLTLSRLEAGMVERIDEPVIVAEVLGNVVSDAEPQAAQLGFNLEFEGEDMAAVRVMGDPELLHRVFDNLLRNAMTHASAGKWVRLCLSVQGETACVQVEDRGPGVLSSETEQIFQPFYRGSQTSGVNGHGLGLVIARQIVENYGGQIKAENRPEGGLRVSVYLPMTAL</sequence>
<dbReference type="Gene3D" id="3.30.565.10">
    <property type="entry name" value="Histidine kinase-like ATPase, C-terminal domain"/>
    <property type="match status" value="1"/>
</dbReference>
<evidence type="ECO:0000256" key="6">
    <source>
        <dbReference type="ARBA" id="ARBA00022679"/>
    </source>
</evidence>
<dbReference type="PROSITE" id="PS50109">
    <property type="entry name" value="HIS_KIN"/>
    <property type="match status" value="1"/>
</dbReference>
<dbReference type="InterPro" id="IPR004358">
    <property type="entry name" value="Sig_transdc_His_kin-like_C"/>
</dbReference>
<evidence type="ECO:0000256" key="1">
    <source>
        <dbReference type="ARBA" id="ARBA00000085"/>
    </source>
</evidence>
<dbReference type="Pfam" id="PF02518">
    <property type="entry name" value="HATPase_c"/>
    <property type="match status" value="1"/>
</dbReference>
<organism evidence="15 16">
    <name type="scientific">Propionivibrio dicarboxylicus</name>
    <dbReference type="NCBI Taxonomy" id="83767"/>
    <lineage>
        <taxon>Bacteria</taxon>
        <taxon>Pseudomonadati</taxon>
        <taxon>Pseudomonadota</taxon>
        <taxon>Betaproteobacteria</taxon>
        <taxon>Rhodocyclales</taxon>
        <taxon>Rhodocyclaceae</taxon>
        <taxon>Propionivibrio</taxon>
    </lineage>
</organism>
<keyword evidence="10" id="KW-0175">Coiled coil</keyword>
<feature type="domain" description="Histidine kinase" evidence="13">
    <location>
        <begin position="171"/>
        <end position="384"/>
    </location>
</feature>
<protein>
    <recommendedName>
        <fullName evidence="3">histidine kinase</fullName>
        <ecNumber evidence="3">2.7.13.3</ecNumber>
    </recommendedName>
</protein>
<dbReference type="InterPro" id="IPR005467">
    <property type="entry name" value="His_kinase_dom"/>
</dbReference>
<dbReference type="Proteomes" id="UP000198607">
    <property type="component" value="Unassembled WGS sequence"/>
</dbReference>
<dbReference type="STRING" id="83767.SAMN05660652_00517"/>
<dbReference type="SUPFAM" id="SSF55874">
    <property type="entry name" value="ATPase domain of HSP90 chaperone/DNA topoisomerase II/histidine kinase"/>
    <property type="match status" value="1"/>
</dbReference>
<dbReference type="CDD" id="cd06225">
    <property type="entry name" value="HAMP"/>
    <property type="match status" value="1"/>
</dbReference>
<comment type="catalytic activity">
    <reaction evidence="1">
        <text>ATP + protein L-histidine = ADP + protein N-phospho-L-histidine.</text>
        <dbReference type="EC" id="2.7.13.3"/>
    </reaction>
</comment>
<name>A0A1G7WH49_9RHOO</name>